<dbReference type="Pfam" id="PF03602">
    <property type="entry name" value="Cons_hypoth95"/>
    <property type="match status" value="1"/>
</dbReference>
<dbReference type="PIRSF" id="PIRSF004553">
    <property type="entry name" value="CHP00095"/>
    <property type="match status" value="1"/>
</dbReference>
<keyword evidence="2 3" id="KW-0808">Transferase</keyword>
<dbReference type="OrthoDB" id="9803017at2"/>
<dbReference type="InterPro" id="IPR004398">
    <property type="entry name" value="RNA_MeTrfase_RsmD"/>
</dbReference>
<evidence type="ECO:0000313" key="4">
    <source>
        <dbReference type="Proteomes" id="UP000001511"/>
    </source>
</evidence>
<dbReference type="RefSeq" id="WP_013191178.1">
    <property type="nucleotide sequence ID" value="NC_014248.1"/>
</dbReference>
<dbReference type="Proteomes" id="UP000001511">
    <property type="component" value="Chromosome"/>
</dbReference>
<evidence type="ECO:0000256" key="2">
    <source>
        <dbReference type="ARBA" id="ARBA00022679"/>
    </source>
</evidence>
<keyword evidence="4" id="KW-1185">Reference proteome</keyword>
<protein>
    <submittedName>
        <fullName evidence="3">Methyltransferase</fullName>
    </submittedName>
</protein>
<dbReference type="InterPro" id="IPR002052">
    <property type="entry name" value="DNA_methylase_N6_adenine_CS"/>
</dbReference>
<dbReference type="Gene3D" id="3.40.50.150">
    <property type="entry name" value="Vaccinia Virus protein VP39"/>
    <property type="match status" value="1"/>
</dbReference>
<accession>D7DWY8</accession>
<dbReference type="InterPro" id="IPR029063">
    <property type="entry name" value="SAM-dependent_MTases_sf"/>
</dbReference>
<dbReference type="SUPFAM" id="SSF53335">
    <property type="entry name" value="S-adenosyl-L-methionine-dependent methyltransferases"/>
    <property type="match status" value="1"/>
</dbReference>
<dbReference type="STRING" id="551115.Aazo_2142"/>
<dbReference type="NCBIfam" id="TIGR00095">
    <property type="entry name" value="16S rRNA (guanine(966)-N(2))-methyltransferase RsmD"/>
    <property type="match status" value="1"/>
</dbReference>
<dbReference type="PROSITE" id="PS00092">
    <property type="entry name" value="N6_MTASE"/>
    <property type="match status" value="1"/>
</dbReference>
<dbReference type="PANTHER" id="PTHR43542">
    <property type="entry name" value="METHYLTRANSFERASE"/>
    <property type="match status" value="1"/>
</dbReference>
<dbReference type="EMBL" id="CP002059">
    <property type="protein sequence ID" value="ADI64161.1"/>
    <property type="molecule type" value="Genomic_DNA"/>
</dbReference>
<organism evidence="3 4">
    <name type="scientific">Nostoc azollae (strain 0708)</name>
    <name type="common">Anabaena azollae (strain 0708)</name>
    <dbReference type="NCBI Taxonomy" id="551115"/>
    <lineage>
        <taxon>Bacteria</taxon>
        <taxon>Bacillati</taxon>
        <taxon>Cyanobacteriota</taxon>
        <taxon>Cyanophyceae</taxon>
        <taxon>Nostocales</taxon>
        <taxon>Nostocaceae</taxon>
        <taxon>Trichormus</taxon>
    </lineage>
</organism>
<evidence type="ECO:0000313" key="3">
    <source>
        <dbReference type="EMBL" id="ADI64161.1"/>
    </source>
</evidence>
<name>D7DWY8_NOSA0</name>
<sequence>MSLRIYGNRLLKTLPGKETRPTSARVREAVFNIWQGTIDGCCWLDLCTGSGSMGAEALCRGASLVVGIELSSRACAIIQENWQQVATKEQKFQILRGNLLQQLKKLSSQKFDRIYFDPPYAIGLYEPVLAALAQYQLLNTHGEIAVEHSPQNFQPPEIPNWEIYHQKVYGNTGLTFYKTRQSEKIELQEQGEQER</sequence>
<dbReference type="KEGG" id="naz:Aazo_2142"/>
<gene>
    <name evidence="3" type="ordered locus">Aazo_2142</name>
</gene>
<dbReference type="eggNOG" id="COG0742">
    <property type="taxonomic scope" value="Bacteria"/>
</dbReference>
<evidence type="ECO:0000256" key="1">
    <source>
        <dbReference type="ARBA" id="ARBA00022603"/>
    </source>
</evidence>
<dbReference type="PANTHER" id="PTHR43542:SF1">
    <property type="entry name" value="METHYLTRANSFERASE"/>
    <property type="match status" value="1"/>
</dbReference>
<dbReference type="CDD" id="cd02440">
    <property type="entry name" value="AdoMet_MTases"/>
    <property type="match status" value="1"/>
</dbReference>
<dbReference type="GO" id="GO:0008168">
    <property type="term" value="F:methyltransferase activity"/>
    <property type="evidence" value="ECO:0007669"/>
    <property type="project" value="UniProtKB-KW"/>
</dbReference>
<proteinExistence type="predicted"/>
<dbReference type="GO" id="GO:0031167">
    <property type="term" value="P:rRNA methylation"/>
    <property type="evidence" value="ECO:0007669"/>
    <property type="project" value="InterPro"/>
</dbReference>
<reference evidence="3 4" key="1">
    <citation type="journal article" date="2010" name="PLoS ONE">
        <title>Genome erosion in a nitrogen-fixing vertically transmitted endosymbiotic multicellular cyanobacterium.</title>
        <authorList>
            <person name="Ran L."/>
            <person name="Larsson J."/>
            <person name="Vigil-Stenman T."/>
            <person name="Nylander J.A."/>
            <person name="Ininbergs K."/>
            <person name="Zheng W.W."/>
            <person name="Lapidus A."/>
            <person name="Lowry S."/>
            <person name="Haselkorn R."/>
            <person name="Bergman B."/>
        </authorList>
    </citation>
    <scope>NUCLEOTIDE SEQUENCE [LARGE SCALE GENOMIC DNA]</scope>
    <source>
        <strain evidence="3 4">0708</strain>
    </source>
</reference>
<keyword evidence="1 3" id="KW-0489">Methyltransferase</keyword>
<dbReference type="HOGENOM" id="CLU_075826_0_2_3"/>
<dbReference type="AlphaFoldDB" id="D7DWY8"/>
<dbReference type="GO" id="GO:0003676">
    <property type="term" value="F:nucleic acid binding"/>
    <property type="evidence" value="ECO:0007669"/>
    <property type="project" value="InterPro"/>
</dbReference>